<sequence length="42" mass="4265">MKPRVQVICGQPLPLGGVPSTGAGLRAWAFGEGLKAQGCDVV</sequence>
<dbReference type="EMBL" id="UINC01095755">
    <property type="protein sequence ID" value="SVC52093.1"/>
    <property type="molecule type" value="Genomic_DNA"/>
</dbReference>
<dbReference type="AlphaFoldDB" id="A0A382MSX9"/>
<name>A0A382MSX9_9ZZZZ</name>
<organism evidence="1">
    <name type="scientific">marine metagenome</name>
    <dbReference type="NCBI Taxonomy" id="408172"/>
    <lineage>
        <taxon>unclassified sequences</taxon>
        <taxon>metagenomes</taxon>
        <taxon>ecological metagenomes</taxon>
    </lineage>
</organism>
<evidence type="ECO:0000313" key="1">
    <source>
        <dbReference type="EMBL" id="SVC52093.1"/>
    </source>
</evidence>
<gene>
    <name evidence="1" type="ORF">METZ01_LOCUS304947</name>
</gene>
<feature type="non-terminal residue" evidence="1">
    <location>
        <position position="42"/>
    </location>
</feature>
<protein>
    <submittedName>
        <fullName evidence="1">Uncharacterized protein</fullName>
    </submittedName>
</protein>
<reference evidence="1" key="1">
    <citation type="submission" date="2018-05" db="EMBL/GenBank/DDBJ databases">
        <authorList>
            <person name="Lanie J.A."/>
            <person name="Ng W.-L."/>
            <person name="Kazmierczak K.M."/>
            <person name="Andrzejewski T.M."/>
            <person name="Davidsen T.M."/>
            <person name="Wayne K.J."/>
            <person name="Tettelin H."/>
            <person name="Glass J.I."/>
            <person name="Rusch D."/>
            <person name="Podicherti R."/>
            <person name="Tsui H.-C.T."/>
            <person name="Winkler M.E."/>
        </authorList>
    </citation>
    <scope>NUCLEOTIDE SEQUENCE</scope>
</reference>
<proteinExistence type="predicted"/>
<accession>A0A382MSX9</accession>